<protein>
    <submittedName>
        <fullName evidence="1">Uncharacterized protein</fullName>
    </submittedName>
</protein>
<proteinExistence type="predicted"/>
<dbReference type="RefSeq" id="WP_126642387.1">
    <property type="nucleotide sequence ID" value="NZ_BIFH01000041.1"/>
</dbReference>
<comment type="caution">
    <text evidence="1">The sequence shown here is derived from an EMBL/GenBank/DDBJ whole genome shotgun (WGS) entry which is preliminary data.</text>
</comment>
<sequence>MPAAEAIRPLLAQPAALDVGVVCASADGHTVHANPRIEHHVGPVPPGVPGSDWANRFGLARPDGAPYRSPPEAGEMSAQMLSRDRKRAVLMQTLTAPLLASAGDCIGSVGIFRATGPTLWRPRATSPHLSA</sequence>
<reference evidence="1 2" key="1">
    <citation type="submission" date="2018-12" db="EMBL/GenBank/DDBJ databases">
        <title>Draft genome sequence of Embleya hyalina NBRC 13850T.</title>
        <authorList>
            <person name="Komaki H."/>
            <person name="Hosoyama A."/>
            <person name="Kimura A."/>
            <person name="Ichikawa N."/>
            <person name="Tamura T."/>
        </authorList>
    </citation>
    <scope>NUCLEOTIDE SEQUENCE [LARGE SCALE GENOMIC DNA]</scope>
    <source>
        <strain evidence="1 2">NBRC 13850</strain>
    </source>
</reference>
<accession>A0A401Z1B3</accession>
<organism evidence="1 2">
    <name type="scientific">Embleya hyalina</name>
    <dbReference type="NCBI Taxonomy" id="516124"/>
    <lineage>
        <taxon>Bacteria</taxon>
        <taxon>Bacillati</taxon>
        <taxon>Actinomycetota</taxon>
        <taxon>Actinomycetes</taxon>
        <taxon>Kitasatosporales</taxon>
        <taxon>Streptomycetaceae</taxon>
        <taxon>Embleya</taxon>
    </lineage>
</organism>
<evidence type="ECO:0000313" key="1">
    <source>
        <dbReference type="EMBL" id="GCE00690.1"/>
    </source>
</evidence>
<dbReference type="AlphaFoldDB" id="A0A401Z1B3"/>
<dbReference type="EMBL" id="BIFH01000041">
    <property type="protein sequence ID" value="GCE00690.1"/>
    <property type="molecule type" value="Genomic_DNA"/>
</dbReference>
<gene>
    <name evidence="1" type="ORF">EHYA_08416</name>
</gene>
<evidence type="ECO:0000313" key="2">
    <source>
        <dbReference type="Proteomes" id="UP000286931"/>
    </source>
</evidence>
<dbReference type="Proteomes" id="UP000286931">
    <property type="component" value="Unassembled WGS sequence"/>
</dbReference>
<keyword evidence="2" id="KW-1185">Reference proteome</keyword>
<name>A0A401Z1B3_9ACTN</name>